<accession>A0A644T4M0</accession>
<evidence type="ECO:0000313" key="1">
    <source>
        <dbReference type="EMBL" id="MPL61875.1"/>
    </source>
</evidence>
<protein>
    <submittedName>
        <fullName evidence="1">Uncharacterized protein</fullName>
    </submittedName>
</protein>
<dbReference type="EMBL" id="VSSQ01000016">
    <property type="protein sequence ID" value="MPL61875.1"/>
    <property type="molecule type" value="Genomic_DNA"/>
</dbReference>
<comment type="caution">
    <text evidence="1">The sequence shown here is derived from an EMBL/GenBank/DDBJ whole genome shotgun (WGS) entry which is preliminary data.</text>
</comment>
<proteinExistence type="predicted"/>
<dbReference type="AlphaFoldDB" id="A0A644T4M0"/>
<sequence length="112" mass="13153">MAWETAYIEETEENTEKEYNYWKPEEGESIQGAVKQILEGGYGKKVLEIETEEGLYRTNEAGGLHWQINKMKIREGDIVNIEYKGLKDIGKLDEYGDPIFAHDYKLMKWEEE</sequence>
<gene>
    <name evidence="1" type="ORF">SDC9_07464</name>
</gene>
<reference evidence="1" key="1">
    <citation type="submission" date="2019-08" db="EMBL/GenBank/DDBJ databases">
        <authorList>
            <person name="Kucharzyk K."/>
            <person name="Murdoch R.W."/>
            <person name="Higgins S."/>
            <person name="Loffler F."/>
        </authorList>
    </citation>
    <scope>NUCLEOTIDE SEQUENCE</scope>
</reference>
<organism evidence="1">
    <name type="scientific">bioreactor metagenome</name>
    <dbReference type="NCBI Taxonomy" id="1076179"/>
    <lineage>
        <taxon>unclassified sequences</taxon>
        <taxon>metagenomes</taxon>
        <taxon>ecological metagenomes</taxon>
    </lineage>
</organism>
<name>A0A644T4M0_9ZZZZ</name>